<dbReference type="SMART" id="SM00587">
    <property type="entry name" value="CHK"/>
    <property type="match status" value="1"/>
</dbReference>
<dbReference type="Gene3D" id="3.90.1200.10">
    <property type="match status" value="1"/>
</dbReference>
<protein>
    <submittedName>
        <fullName evidence="2">Aminoglycoside phosphotransferase</fullName>
    </submittedName>
</protein>
<dbReference type="Pfam" id="PF01636">
    <property type="entry name" value="APH"/>
    <property type="match status" value="1"/>
</dbReference>
<sequence>MSFLREDPSVSAPSLSVPKTWEEITPAWMSAALAADFPGVQVDTVNVELRDDGTNRRARLGLTYQAGDGPATVFVKAADPAHKAMIRLTSGMFHEPRLFTCGVRLPLEHPAIHAALIDEADYDFVMVMEDLRARGADPRDGSRPFTVEQVATGVRGLARMHGRYWGDRVLREPALGWLEPFLPWRGMEAAPLPAALDRLGDDAPAEVLSLTIDRLIDSIWKPYVATLTTSPQTLLHGDPHLGNTYLLPSGEVGFLDWQVARRGNWSLDLGYFLQGALTVEDRRRSERDLLTEYRDSLGLPADELPSTDEIWLRYRASVAHGLAIWLVTASAGEWQRTEVSVALAQRYSFAYTDLESAKALAQIA</sequence>
<organism evidence="2 3">
    <name type="scientific">Mycobacterium conspicuum</name>
    <dbReference type="NCBI Taxonomy" id="44010"/>
    <lineage>
        <taxon>Bacteria</taxon>
        <taxon>Bacillati</taxon>
        <taxon>Actinomycetota</taxon>
        <taxon>Actinomycetes</taxon>
        <taxon>Mycobacteriales</taxon>
        <taxon>Mycobacteriaceae</taxon>
        <taxon>Mycobacterium</taxon>
    </lineage>
</organism>
<evidence type="ECO:0000313" key="2">
    <source>
        <dbReference type="EMBL" id="BBZ41672.1"/>
    </source>
</evidence>
<dbReference type="EMBL" id="AP022613">
    <property type="protein sequence ID" value="BBZ41672.1"/>
    <property type="molecule type" value="Genomic_DNA"/>
</dbReference>
<dbReference type="SUPFAM" id="SSF56112">
    <property type="entry name" value="Protein kinase-like (PK-like)"/>
    <property type="match status" value="1"/>
</dbReference>
<gene>
    <name evidence="2" type="ORF">MCNS_47350</name>
</gene>
<dbReference type="InterPro" id="IPR011009">
    <property type="entry name" value="Kinase-like_dom_sf"/>
</dbReference>
<dbReference type="AlphaFoldDB" id="A0A7I7YKP6"/>
<accession>A0A7I7YKP6</accession>
<evidence type="ECO:0000313" key="3">
    <source>
        <dbReference type="Proteomes" id="UP000467385"/>
    </source>
</evidence>
<keyword evidence="3" id="KW-1185">Reference proteome</keyword>
<proteinExistence type="predicted"/>
<dbReference type="GO" id="GO:0016740">
    <property type="term" value="F:transferase activity"/>
    <property type="evidence" value="ECO:0007669"/>
    <property type="project" value="UniProtKB-KW"/>
</dbReference>
<dbReference type="InterPro" id="IPR015897">
    <property type="entry name" value="CHK_kinase-like"/>
</dbReference>
<reference evidence="2 3" key="1">
    <citation type="journal article" date="2019" name="Emerg. Microbes Infect.">
        <title>Comprehensive subspecies identification of 175 nontuberculous mycobacteria species based on 7547 genomic profiles.</title>
        <authorList>
            <person name="Matsumoto Y."/>
            <person name="Kinjo T."/>
            <person name="Motooka D."/>
            <person name="Nabeya D."/>
            <person name="Jung N."/>
            <person name="Uechi K."/>
            <person name="Horii T."/>
            <person name="Iida T."/>
            <person name="Fujita J."/>
            <person name="Nakamura S."/>
        </authorList>
    </citation>
    <scope>NUCLEOTIDE SEQUENCE [LARGE SCALE GENOMIC DNA]</scope>
    <source>
        <strain evidence="2 3">JCM 14738</strain>
    </source>
</reference>
<dbReference type="InterPro" id="IPR002575">
    <property type="entry name" value="Aminoglycoside_PTrfase"/>
</dbReference>
<name>A0A7I7YKP6_9MYCO</name>
<dbReference type="PANTHER" id="PTHR11012">
    <property type="entry name" value="PROTEIN KINASE-LIKE DOMAIN-CONTAINING"/>
    <property type="match status" value="1"/>
</dbReference>
<evidence type="ECO:0000259" key="1">
    <source>
        <dbReference type="SMART" id="SM00587"/>
    </source>
</evidence>
<dbReference type="Proteomes" id="UP000467385">
    <property type="component" value="Chromosome"/>
</dbReference>
<keyword evidence="2" id="KW-0808">Transferase</keyword>
<dbReference type="PANTHER" id="PTHR11012:SF30">
    <property type="entry name" value="PROTEIN KINASE-LIKE DOMAIN-CONTAINING"/>
    <property type="match status" value="1"/>
</dbReference>
<feature type="domain" description="CHK kinase-like" evidence="1">
    <location>
        <begin position="126"/>
        <end position="303"/>
    </location>
</feature>